<name>M8C2U8_AEGTA</name>
<dbReference type="AlphaFoldDB" id="M8C2U8"/>
<proteinExistence type="predicted"/>
<accession>M8C2U8</accession>
<sequence>MWPPRALPVDLDPTSAVGAQADERGLNPDSAGGHAPSHSPSLLVAPPRWVHFDGWYFHVITG</sequence>
<protein>
    <submittedName>
        <fullName evidence="1">Uncharacterized protein</fullName>
    </submittedName>
</protein>
<evidence type="ECO:0000313" key="1">
    <source>
        <dbReference type="EnsemblPlants" id="EMT31595"/>
    </source>
</evidence>
<reference evidence="1" key="1">
    <citation type="submission" date="2015-06" db="UniProtKB">
        <authorList>
            <consortium name="EnsemblPlants"/>
        </authorList>
    </citation>
    <scope>IDENTIFICATION</scope>
</reference>
<organism evidence="1">
    <name type="scientific">Aegilops tauschii</name>
    <name type="common">Tausch's goatgrass</name>
    <name type="synonym">Aegilops squarrosa</name>
    <dbReference type="NCBI Taxonomy" id="37682"/>
    <lineage>
        <taxon>Eukaryota</taxon>
        <taxon>Viridiplantae</taxon>
        <taxon>Streptophyta</taxon>
        <taxon>Embryophyta</taxon>
        <taxon>Tracheophyta</taxon>
        <taxon>Spermatophyta</taxon>
        <taxon>Magnoliopsida</taxon>
        <taxon>Liliopsida</taxon>
        <taxon>Poales</taxon>
        <taxon>Poaceae</taxon>
        <taxon>BOP clade</taxon>
        <taxon>Pooideae</taxon>
        <taxon>Triticodae</taxon>
        <taxon>Triticeae</taxon>
        <taxon>Triticinae</taxon>
        <taxon>Aegilops</taxon>
    </lineage>
</organism>
<dbReference type="EnsemblPlants" id="EMT31595">
    <property type="protein sequence ID" value="EMT31595"/>
    <property type="gene ID" value="F775_24584"/>
</dbReference>